<sequence>MKLKKPNVKFMTVSSKSIRTKIIAWFGISTTALLCILAFMIYMKTANTVVPLTQQMSEKIVEASGGQIGEWINGIIKQVELLAESDIVESMNPSLYKPHLIDMKEQSNEIEMYFIADKNGKMWNTMGTETDISDREYFKDIISGKKEVVVTNALNSKSTGKSIFIIATKIEKDGQIIGVLASTVTLDTLTEIAEKIKVGTSFGSVIDGNGLFIAHPDDNYRMKLNVLKSSQDGFKDFEKLGKDMVAGKNGVGVYIRPNGVEAIGLYATIPNTPNWTLLTTIPVGEMEKEANGMLRTISLMILLILIIIIGLSMYISKMVTKPIISSAEQLKVIATGDFTKELPEEILKRNDEFGELGKAVSKMQEDMKNLLSNIKESADTVNKSSSNLLEISQNSTRVASEMAEAINQIAISSSDQARDTEMVANKSNDLGERIDNTNDLIVQIHNISNETNELSEEGLRIINVLDEKTAESMSRTSEINEIILEVNQYANNAESITGLIDNISSQTNLLALNASIEAARAGEVGKGFAVVAEEIRKLSEETAAATNDIKALIGNIQEKANNAVSTMEEVKQITGEQNKSIENTGDIFNQTSESLKKLVDKIDKVNEYAEDMEESKNEIINAMTNVSAVTEETSASTEEVAASTEEQLAAMEEVASHAQTVNELGDELKNKIDKFIIE</sequence>
<dbReference type="RefSeq" id="WP_268048910.1">
    <property type="nucleotide sequence ID" value="NZ_JAPQES010000001.1"/>
</dbReference>
<feature type="domain" description="Methyl-accepting transducer" evidence="12">
    <location>
        <begin position="391"/>
        <end position="641"/>
    </location>
</feature>
<evidence type="ECO:0000256" key="11">
    <source>
        <dbReference type="SAM" id="Phobius"/>
    </source>
</evidence>
<evidence type="ECO:0000256" key="7">
    <source>
        <dbReference type="ARBA" id="ARBA00023224"/>
    </source>
</evidence>
<evidence type="ECO:0000313" key="15">
    <source>
        <dbReference type="Proteomes" id="UP001079657"/>
    </source>
</evidence>
<evidence type="ECO:0000259" key="13">
    <source>
        <dbReference type="PROSITE" id="PS50885"/>
    </source>
</evidence>
<comment type="similarity">
    <text evidence="8">Belongs to the methyl-accepting chemotaxis (MCP) protein family.</text>
</comment>
<dbReference type="CDD" id="cd06225">
    <property type="entry name" value="HAMP"/>
    <property type="match status" value="1"/>
</dbReference>
<comment type="caution">
    <text evidence="14">The sequence shown here is derived from an EMBL/GenBank/DDBJ whole genome shotgun (WGS) entry which is preliminary data.</text>
</comment>
<dbReference type="CDD" id="cd12912">
    <property type="entry name" value="PDC2_MCP_like"/>
    <property type="match status" value="1"/>
</dbReference>
<evidence type="ECO:0000256" key="4">
    <source>
        <dbReference type="ARBA" id="ARBA00022692"/>
    </source>
</evidence>
<dbReference type="EMBL" id="JAPQES010000001">
    <property type="protein sequence ID" value="MCY6370233.1"/>
    <property type="molecule type" value="Genomic_DNA"/>
</dbReference>
<evidence type="ECO:0000313" key="14">
    <source>
        <dbReference type="EMBL" id="MCY6370233.1"/>
    </source>
</evidence>
<dbReference type="InterPro" id="IPR033479">
    <property type="entry name" value="dCache_1"/>
</dbReference>
<dbReference type="CDD" id="cd12914">
    <property type="entry name" value="PDC1_DGC_like"/>
    <property type="match status" value="1"/>
</dbReference>
<evidence type="ECO:0000256" key="2">
    <source>
        <dbReference type="ARBA" id="ARBA00022475"/>
    </source>
</evidence>
<dbReference type="Proteomes" id="UP001079657">
    <property type="component" value="Unassembled WGS sequence"/>
</dbReference>
<keyword evidence="3" id="KW-0145">Chemotaxis</keyword>
<evidence type="ECO:0000256" key="3">
    <source>
        <dbReference type="ARBA" id="ARBA00022500"/>
    </source>
</evidence>
<protein>
    <submittedName>
        <fullName evidence="14">Methyl-accepting chemotaxis protein</fullName>
    </submittedName>
</protein>
<feature type="transmembrane region" description="Helical" evidence="11">
    <location>
        <begin position="21"/>
        <end position="43"/>
    </location>
</feature>
<reference evidence="14" key="1">
    <citation type="submission" date="2022-12" db="EMBL/GenBank/DDBJ databases">
        <authorList>
            <person name="Wang J."/>
        </authorList>
    </citation>
    <scope>NUCLEOTIDE SEQUENCE</scope>
    <source>
        <strain evidence="14">HY-42-06</strain>
    </source>
</reference>
<keyword evidence="6 11" id="KW-0472">Membrane</keyword>
<dbReference type="Gene3D" id="6.10.340.10">
    <property type="match status" value="1"/>
</dbReference>
<keyword evidence="4 11" id="KW-0812">Transmembrane</keyword>
<proteinExistence type="inferred from homology"/>
<evidence type="ECO:0000256" key="1">
    <source>
        <dbReference type="ARBA" id="ARBA00004651"/>
    </source>
</evidence>
<evidence type="ECO:0000256" key="5">
    <source>
        <dbReference type="ARBA" id="ARBA00022989"/>
    </source>
</evidence>
<comment type="subcellular location">
    <subcellularLocation>
        <location evidence="1">Cell membrane</location>
        <topology evidence="1">Multi-pass membrane protein</topology>
    </subcellularLocation>
</comment>
<keyword evidence="2" id="KW-1003">Cell membrane</keyword>
<keyword evidence="15" id="KW-1185">Reference proteome</keyword>
<feature type="coiled-coil region" evidence="10">
    <location>
        <begin position="595"/>
        <end position="632"/>
    </location>
</feature>
<gene>
    <name evidence="14" type="ORF">OXH55_06260</name>
</gene>
<dbReference type="InterPro" id="IPR029151">
    <property type="entry name" value="Sensor-like_sf"/>
</dbReference>
<name>A0ABT4CMR7_9CLOT</name>
<feature type="transmembrane region" description="Helical" evidence="11">
    <location>
        <begin position="297"/>
        <end position="315"/>
    </location>
</feature>
<dbReference type="Pfam" id="PF00015">
    <property type="entry name" value="MCPsignal"/>
    <property type="match status" value="1"/>
</dbReference>
<accession>A0ABT4CMR7</accession>
<dbReference type="PANTHER" id="PTHR32089">
    <property type="entry name" value="METHYL-ACCEPTING CHEMOTAXIS PROTEIN MCPB"/>
    <property type="match status" value="1"/>
</dbReference>
<dbReference type="Gene3D" id="1.10.287.950">
    <property type="entry name" value="Methyl-accepting chemotaxis protein"/>
    <property type="match status" value="1"/>
</dbReference>
<evidence type="ECO:0000256" key="10">
    <source>
        <dbReference type="SAM" id="Coils"/>
    </source>
</evidence>
<dbReference type="Gene3D" id="3.30.450.20">
    <property type="entry name" value="PAS domain"/>
    <property type="match status" value="1"/>
</dbReference>
<dbReference type="PROSITE" id="PS50885">
    <property type="entry name" value="HAMP"/>
    <property type="match status" value="1"/>
</dbReference>
<dbReference type="InterPro" id="IPR003660">
    <property type="entry name" value="HAMP_dom"/>
</dbReference>
<evidence type="ECO:0000256" key="9">
    <source>
        <dbReference type="PROSITE-ProRule" id="PRU00284"/>
    </source>
</evidence>
<evidence type="ECO:0000256" key="8">
    <source>
        <dbReference type="ARBA" id="ARBA00029447"/>
    </source>
</evidence>
<dbReference type="SMART" id="SM00283">
    <property type="entry name" value="MA"/>
    <property type="match status" value="1"/>
</dbReference>
<dbReference type="SUPFAM" id="SSF103190">
    <property type="entry name" value="Sensory domain-like"/>
    <property type="match status" value="1"/>
</dbReference>
<dbReference type="PROSITE" id="PS50111">
    <property type="entry name" value="CHEMOTAXIS_TRANSDUC_2"/>
    <property type="match status" value="1"/>
</dbReference>
<evidence type="ECO:0000256" key="6">
    <source>
        <dbReference type="ARBA" id="ARBA00023136"/>
    </source>
</evidence>
<feature type="domain" description="HAMP" evidence="13">
    <location>
        <begin position="317"/>
        <end position="372"/>
    </location>
</feature>
<dbReference type="Pfam" id="PF02743">
    <property type="entry name" value="dCache_1"/>
    <property type="match status" value="1"/>
</dbReference>
<dbReference type="SUPFAM" id="SSF58104">
    <property type="entry name" value="Methyl-accepting chemotaxis protein (MCP) signaling domain"/>
    <property type="match status" value="1"/>
</dbReference>
<dbReference type="InterPro" id="IPR004089">
    <property type="entry name" value="MCPsignal_dom"/>
</dbReference>
<organism evidence="14 15">
    <name type="scientific">Clostridium ganghwense</name>
    <dbReference type="NCBI Taxonomy" id="312089"/>
    <lineage>
        <taxon>Bacteria</taxon>
        <taxon>Bacillati</taxon>
        <taxon>Bacillota</taxon>
        <taxon>Clostridia</taxon>
        <taxon>Eubacteriales</taxon>
        <taxon>Clostridiaceae</taxon>
        <taxon>Clostridium</taxon>
    </lineage>
</organism>
<keyword evidence="5 11" id="KW-1133">Transmembrane helix</keyword>
<evidence type="ECO:0000259" key="12">
    <source>
        <dbReference type="PROSITE" id="PS50111"/>
    </source>
</evidence>
<dbReference type="PANTHER" id="PTHR32089:SF112">
    <property type="entry name" value="LYSOZYME-LIKE PROTEIN-RELATED"/>
    <property type="match status" value="1"/>
</dbReference>
<keyword evidence="10" id="KW-0175">Coiled coil</keyword>
<keyword evidence="7 9" id="KW-0807">Transducer</keyword>
<dbReference type="SMART" id="SM00304">
    <property type="entry name" value="HAMP"/>
    <property type="match status" value="1"/>
</dbReference>